<keyword evidence="1" id="KW-0349">Heme</keyword>
<comment type="function">
    <text evidence="1">Catalyzes the oxidation of protoporphyrinogen IX to protoporphyrin IX.</text>
</comment>
<evidence type="ECO:0000256" key="2">
    <source>
        <dbReference type="SAM" id="Phobius"/>
    </source>
</evidence>
<dbReference type="RefSeq" id="WP_274352039.1">
    <property type="nucleotide sequence ID" value="NZ_JAQZSM010000007.1"/>
</dbReference>
<keyword evidence="1" id="KW-0408">Iron</keyword>
<protein>
    <recommendedName>
        <fullName evidence="1">Protoporphyrinogen IX oxidase</fullName>
        <ecNumber evidence="1">1.3.99.-</ecNumber>
    </recommendedName>
</protein>
<dbReference type="Proteomes" id="UP001431784">
    <property type="component" value="Unassembled WGS sequence"/>
</dbReference>
<comment type="caution">
    <text evidence="3">The sequence shown here is derived from an EMBL/GenBank/DDBJ whole genome shotgun (WGS) entry which is preliminary data.</text>
</comment>
<keyword evidence="2" id="KW-0812">Transmembrane</keyword>
<keyword evidence="2" id="KW-1133">Transmembrane helix</keyword>
<accession>A0ABT5T8A3</accession>
<feature type="transmembrane region" description="Helical" evidence="2">
    <location>
        <begin position="119"/>
        <end position="137"/>
    </location>
</feature>
<comment type="pathway">
    <text evidence="1">Porphyrin-containing compound metabolism; protoporphyrin-IX biosynthesis; protoporphyrin-IX from protoporphyrinogen-IX: step 1/1.</text>
</comment>
<name>A0ABT5T8A3_9RHOB</name>
<reference evidence="3" key="1">
    <citation type="submission" date="2023-02" db="EMBL/GenBank/DDBJ databases">
        <title>Description of Roseinatronobacter alkalisoli sp. nov., an alkaliphilic bacerium isolated from soda soil.</title>
        <authorList>
            <person name="Wei W."/>
        </authorList>
    </citation>
    <scope>NUCLEOTIDE SEQUENCE</scope>
    <source>
        <strain evidence="3">HJB301</strain>
    </source>
</reference>
<keyword evidence="1" id="KW-1003">Cell membrane</keyword>
<dbReference type="Pfam" id="PF03653">
    <property type="entry name" value="UPF0093"/>
    <property type="match status" value="1"/>
</dbReference>
<keyword evidence="1" id="KW-0479">Metal-binding</keyword>
<dbReference type="PIRSF" id="PIRSF004638">
    <property type="entry name" value="UCP004638"/>
    <property type="match status" value="1"/>
</dbReference>
<dbReference type="InterPro" id="IPR005265">
    <property type="entry name" value="HemJ-like"/>
</dbReference>
<evidence type="ECO:0000256" key="1">
    <source>
        <dbReference type="PIRNR" id="PIRNR004638"/>
    </source>
</evidence>
<dbReference type="EC" id="1.3.99.-" evidence="1"/>
<evidence type="ECO:0000313" key="4">
    <source>
        <dbReference type="Proteomes" id="UP001431784"/>
    </source>
</evidence>
<keyword evidence="4" id="KW-1185">Reference proteome</keyword>
<dbReference type="EMBL" id="JAQZSM010000007">
    <property type="protein sequence ID" value="MDD7971354.1"/>
    <property type="molecule type" value="Genomic_DNA"/>
</dbReference>
<sequence length="168" mass="18538">MIAMFKALHIAALSVWCAGLILLPVIIQTYRHAHASRNQAGFSEFRWLTHYSYQLVLTPAAVIAVIAGTVLIFAQEVLDTWLLVKLVAVSGMVLVHAWLGHVVVQAGERREAYRLPPAAFALVALLPLMGLVLWLVLAKPALDDLIALFPEFLREPRGNAIPARFDPL</sequence>
<comment type="catalytic activity">
    <reaction evidence="1">
        <text>protoporphyrinogen IX + 3 A = protoporphyrin IX + 3 AH2</text>
        <dbReference type="Rhea" id="RHEA:62000"/>
        <dbReference type="ChEBI" id="CHEBI:13193"/>
        <dbReference type="ChEBI" id="CHEBI:17499"/>
        <dbReference type="ChEBI" id="CHEBI:57306"/>
        <dbReference type="ChEBI" id="CHEBI:57307"/>
    </reaction>
</comment>
<comment type="similarity">
    <text evidence="1">Belongs to the HemJ family.</text>
</comment>
<keyword evidence="1 2" id="KW-0472">Membrane</keyword>
<comment type="cofactor">
    <cofactor evidence="1">
        <name>heme b</name>
        <dbReference type="ChEBI" id="CHEBI:60344"/>
    </cofactor>
    <text evidence="1">Binds 1 heme b (iron(II)-protoporphyrin IX) group per subunit.</text>
</comment>
<evidence type="ECO:0000313" key="3">
    <source>
        <dbReference type="EMBL" id="MDD7971354.1"/>
    </source>
</evidence>
<feature type="transmembrane region" description="Helical" evidence="2">
    <location>
        <begin position="51"/>
        <end position="74"/>
    </location>
</feature>
<gene>
    <name evidence="3" type="ORF">PUT78_09580</name>
</gene>
<proteinExistence type="inferred from homology"/>
<feature type="transmembrane region" description="Helical" evidence="2">
    <location>
        <begin position="81"/>
        <end position="99"/>
    </location>
</feature>
<organism evidence="3 4">
    <name type="scientific">Roseinatronobacter alkalisoli</name>
    <dbReference type="NCBI Taxonomy" id="3028235"/>
    <lineage>
        <taxon>Bacteria</taxon>
        <taxon>Pseudomonadati</taxon>
        <taxon>Pseudomonadota</taxon>
        <taxon>Alphaproteobacteria</taxon>
        <taxon>Rhodobacterales</taxon>
        <taxon>Paracoccaceae</taxon>
        <taxon>Roseinatronobacter</taxon>
    </lineage>
</organism>